<evidence type="ECO:0000313" key="3">
    <source>
        <dbReference type="EMBL" id="KAL2801998.1"/>
    </source>
</evidence>
<dbReference type="Pfam" id="PF00383">
    <property type="entry name" value="dCMP_cyt_deam_1"/>
    <property type="match status" value="1"/>
</dbReference>
<dbReference type="PROSITE" id="PS51747">
    <property type="entry name" value="CYT_DCMP_DEAMINASES_2"/>
    <property type="match status" value="1"/>
</dbReference>
<sequence>MPSLTLKATIFTILTLLTLPTSSHSVTTNATLNPHIPPQSPFPDDLAHPRTDHDKIPRTIREYWMRQTLVALNDSGSPCPFYPFGAVVVNHTNNKLGELICTGVNQGRQSGNMMLHGEVSTILNCTSLLQDPNGKFKLSPAETIAAFQEFSLYTNAESCPMCASAIRWNGFKEYIYGTSIETLVEFGFAQITISSEEIFAQAEGLPSNTSFLGGVLTEETDALFAWQFNDSHSCPRGCQRDGEGSCGTV</sequence>
<dbReference type="PANTHER" id="PTHR11079">
    <property type="entry name" value="CYTOSINE DEAMINASE FAMILY MEMBER"/>
    <property type="match status" value="1"/>
</dbReference>
<feature type="domain" description="CMP/dCMP-type deaminase" evidence="2">
    <location>
        <begin position="59"/>
        <end position="191"/>
    </location>
</feature>
<organism evidence="3 4">
    <name type="scientific">Aspergillus granulosus</name>
    <dbReference type="NCBI Taxonomy" id="176169"/>
    <lineage>
        <taxon>Eukaryota</taxon>
        <taxon>Fungi</taxon>
        <taxon>Dikarya</taxon>
        <taxon>Ascomycota</taxon>
        <taxon>Pezizomycotina</taxon>
        <taxon>Eurotiomycetes</taxon>
        <taxon>Eurotiomycetidae</taxon>
        <taxon>Eurotiales</taxon>
        <taxon>Aspergillaceae</taxon>
        <taxon>Aspergillus</taxon>
        <taxon>Aspergillus subgen. Nidulantes</taxon>
    </lineage>
</organism>
<feature type="chain" id="PRO_5047286798" evidence="1">
    <location>
        <begin position="26"/>
        <end position="249"/>
    </location>
</feature>
<comment type="caution">
    <text evidence="3">The sequence shown here is derived from an EMBL/GenBank/DDBJ whole genome shotgun (WGS) entry which is preliminary data.</text>
</comment>
<dbReference type="InterPro" id="IPR002125">
    <property type="entry name" value="CMP_dCMP_dom"/>
</dbReference>
<name>A0ABR4GSE2_9EURO</name>
<dbReference type="SUPFAM" id="SSF53927">
    <property type="entry name" value="Cytidine deaminase-like"/>
    <property type="match status" value="1"/>
</dbReference>
<feature type="signal peptide" evidence="1">
    <location>
        <begin position="1"/>
        <end position="25"/>
    </location>
</feature>
<dbReference type="EMBL" id="JBFXLT010000218">
    <property type="protein sequence ID" value="KAL2801998.1"/>
    <property type="molecule type" value="Genomic_DNA"/>
</dbReference>
<keyword evidence="1" id="KW-0732">Signal</keyword>
<evidence type="ECO:0000313" key="4">
    <source>
        <dbReference type="Proteomes" id="UP001610334"/>
    </source>
</evidence>
<dbReference type="PANTHER" id="PTHR11079:SF203">
    <property type="entry name" value="CMP_DCMP-TYPE DEAMINASE DOMAIN-CONTAINING PROTEIN"/>
    <property type="match status" value="1"/>
</dbReference>
<dbReference type="InterPro" id="IPR016193">
    <property type="entry name" value="Cytidine_deaminase-like"/>
</dbReference>
<dbReference type="CDD" id="cd01285">
    <property type="entry name" value="nucleoside_deaminase"/>
    <property type="match status" value="1"/>
</dbReference>
<proteinExistence type="predicted"/>
<gene>
    <name evidence="3" type="ORF">BJX63DRAFT_416078</name>
</gene>
<accession>A0ABR4GSE2</accession>
<dbReference type="Gene3D" id="3.40.140.10">
    <property type="entry name" value="Cytidine Deaminase, domain 2"/>
    <property type="match status" value="1"/>
</dbReference>
<dbReference type="Proteomes" id="UP001610334">
    <property type="component" value="Unassembled WGS sequence"/>
</dbReference>
<evidence type="ECO:0000256" key="1">
    <source>
        <dbReference type="SAM" id="SignalP"/>
    </source>
</evidence>
<protein>
    <submittedName>
        <fullName evidence="3">Cytidine deaminase-like protein</fullName>
    </submittedName>
</protein>
<reference evidence="3 4" key="1">
    <citation type="submission" date="2024-07" db="EMBL/GenBank/DDBJ databases">
        <title>Section-level genome sequencing and comparative genomics of Aspergillus sections Usti and Cavernicolus.</title>
        <authorList>
            <consortium name="Lawrence Berkeley National Laboratory"/>
            <person name="Nybo J.L."/>
            <person name="Vesth T.C."/>
            <person name="Theobald S."/>
            <person name="Frisvad J.C."/>
            <person name="Larsen T.O."/>
            <person name="Kjaerboelling I."/>
            <person name="Rothschild-Mancinelli K."/>
            <person name="Lyhne E.K."/>
            <person name="Kogle M.E."/>
            <person name="Barry K."/>
            <person name="Clum A."/>
            <person name="Na H."/>
            <person name="Ledsgaard L."/>
            <person name="Lin J."/>
            <person name="Lipzen A."/>
            <person name="Kuo A."/>
            <person name="Riley R."/>
            <person name="Mondo S."/>
            <person name="Labutti K."/>
            <person name="Haridas S."/>
            <person name="Pangalinan J."/>
            <person name="Salamov A.A."/>
            <person name="Simmons B.A."/>
            <person name="Magnuson J.K."/>
            <person name="Chen J."/>
            <person name="Drula E."/>
            <person name="Henrissat B."/>
            <person name="Wiebenga A."/>
            <person name="Lubbers R.J."/>
            <person name="Gomes A.C."/>
            <person name="Makela M.R."/>
            <person name="Stajich J."/>
            <person name="Grigoriev I.V."/>
            <person name="Mortensen U.H."/>
            <person name="De Vries R.P."/>
            <person name="Baker S.E."/>
            <person name="Andersen M.R."/>
        </authorList>
    </citation>
    <scope>NUCLEOTIDE SEQUENCE [LARGE SCALE GENOMIC DNA]</scope>
    <source>
        <strain evidence="3 4">CBS 588.65</strain>
    </source>
</reference>
<keyword evidence="4" id="KW-1185">Reference proteome</keyword>
<evidence type="ECO:0000259" key="2">
    <source>
        <dbReference type="PROSITE" id="PS51747"/>
    </source>
</evidence>